<dbReference type="EMBL" id="JAGXEW010000013">
    <property type="protein sequence ID" value="KAK1164816.1"/>
    <property type="molecule type" value="Genomic_DNA"/>
</dbReference>
<sequence>MTLEDGAVVVRFTAAYGFRNVAQTETREIPIPLRRGHGLSFRGGQLWASECKSNKDLLRSWKRTPLSQNSTTRGLRVWDPRGPTNCYTRGTMPSRR</sequence>
<gene>
    <name evidence="2" type="ORF">AOXY_G15227</name>
</gene>
<evidence type="ECO:0000256" key="1">
    <source>
        <dbReference type="SAM" id="MobiDB-lite"/>
    </source>
</evidence>
<comment type="caution">
    <text evidence="2">The sequence shown here is derived from an EMBL/GenBank/DDBJ whole genome shotgun (WGS) entry which is preliminary data.</text>
</comment>
<proteinExistence type="predicted"/>
<accession>A0AAD8D904</accession>
<feature type="region of interest" description="Disordered" evidence="1">
    <location>
        <begin position="69"/>
        <end position="96"/>
    </location>
</feature>
<name>A0AAD8D904_ACIOX</name>
<keyword evidence="3" id="KW-1185">Reference proteome</keyword>
<protein>
    <submittedName>
        <fullName evidence="2">Uncharacterized protein</fullName>
    </submittedName>
</protein>
<dbReference type="AlphaFoldDB" id="A0AAD8D904"/>
<evidence type="ECO:0000313" key="3">
    <source>
        <dbReference type="Proteomes" id="UP001230051"/>
    </source>
</evidence>
<dbReference type="Proteomes" id="UP001230051">
    <property type="component" value="Unassembled WGS sequence"/>
</dbReference>
<reference evidence="2" key="1">
    <citation type="submission" date="2022-02" db="EMBL/GenBank/DDBJ databases">
        <title>Atlantic sturgeon de novo genome assembly.</title>
        <authorList>
            <person name="Stock M."/>
            <person name="Klopp C."/>
            <person name="Guiguen Y."/>
            <person name="Cabau C."/>
            <person name="Parinello H."/>
            <person name="Santidrian Yebra-Pimentel E."/>
            <person name="Kuhl H."/>
            <person name="Dirks R.P."/>
            <person name="Guessner J."/>
            <person name="Wuertz S."/>
            <person name="Du K."/>
            <person name="Schartl M."/>
        </authorList>
    </citation>
    <scope>NUCLEOTIDE SEQUENCE</scope>
    <source>
        <strain evidence="2">STURGEONOMICS-FGT-2020</strain>
        <tissue evidence="2">Whole blood</tissue>
    </source>
</reference>
<evidence type="ECO:0000313" key="2">
    <source>
        <dbReference type="EMBL" id="KAK1164816.1"/>
    </source>
</evidence>
<organism evidence="2 3">
    <name type="scientific">Acipenser oxyrinchus oxyrinchus</name>
    <dbReference type="NCBI Taxonomy" id="40147"/>
    <lineage>
        <taxon>Eukaryota</taxon>
        <taxon>Metazoa</taxon>
        <taxon>Chordata</taxon>
        <taxon>Craniata</taxon>
        <taxon>Vertebrata</taxon>
        <taxon>Euteleostomi</taxon>
        <taxon>Actinopterygii</taxon>
        <taxon>Chondrostei</taxon>
        <taxon>Acipenseriformes</taxon>
        <taxon>Acipenseridae</taxon>
        <taxon>Acipenser</taxon>
    </lineage>
</organism>